<dbReference type="Pfam" id="PF01891">
    <property type="entry name" value="CbiM"/>
    <property type="match status" value="1"/>
</dbReference>
<organism evidence="8">
    <name type="scientific">Desulfofervidus auxilii</name>
    <dbReference type="NCBI Taxonomy" id="1621989"/>
    <lineage>
        <taxon>Bacteria</taxon>
        <taxon>Pseudomonadati</taxon>
        <taxon>Thermodesulfobacteriota</taxon>
        <taxon>Candidatus Desulfofervidia</taxon>
        <taxon>Candidatus Desulfofervidales</taxon>
        <taxon>Candidatus Desulfofervidaceae</taxon>
        <taxon>Candidatus Desulfofervidus</taxon>
    </lineage>
</organism>
<dbReference type="AlphaFoldDB" id="A0A7C0U1U7"/>
<dbReference type="Proteomes" id="UP000886289">
    <property type="component" value="Unassembled WGS sequence"/>
</dbReference>
<evidence type="ECO:0000256" key="2">
    <source>
        <dbReference type="ARBA" id="ARBA00022448"/>
    </source>
</evidence>
<comment type="subcellular location">
    <subcellularLocation>
        <location evidence="1">Cell membrane</location>
        <topology evidence="1">Multi-pass membrane protein</topology>
    </subcellularLocation>
</comment>
<name>A0A7C0U1U7_DESA2</name>
<dbReference type="PANTHER" id="PTHR34229:SF1">
    <property type="entry name" value="METAL TRANSPORT PROTEIN HI_1621-RELATED"/>
    <property type="match status" value="1"/>
</dbReference>
<evidence type="ECO:0000256" key="1">
    <source>
        <dbReference type="ARBA" id="ARBA00004651"/>
    </source>
</evidence>
<keyword evidence="5 7" id="KW-1133">Transmembrane helix</keyword>
<dbReference type="EMBL" id="DRBS01000095">
    <property type="protein sequence ID" value="HDD43714.1"/>
    <property type="molecule type" value="Genomic_DNA"/>
</dbReference>
<keyword evidence="3" id="KW-1003">Cell membrane</keyword>
<proteinExistence type="predicted"/>
<feature type="transmembrane region" description="Helical" evidence="7">
    <location>
        <begin position="39"/>
        <end position="57"/>
    </location>
</feature>
<evidence type="ECO:0000256" key="5">
    <source>
        <dbReference type="ARBA" id="ARBA00022989"/>
    </source>
</evidence>
<feature type="transmembrane region" description="Helical" evidence="7">
    <location>
        <begin position="6"/>
        <end position="27"/>
    </location>
</feature>
<comment type="caution">
    <text evidence="8">The sequence shown here is derived from an EMBL/GenBank/DDBJ whole genome shotgun (WGS) entry which is preliminary data.</text>
</comment>
<evidence type="ECO:0000256" key="7">
    <source>
        <dbReference type="SAM" id="Phobius"/>
    </source>
</evidence>
<feature type="transmembrane region" description="Helical" evidence="7">
    <location>
        <begin position="167"/>
        <end position="190"/>
    </location>
</feature>
<evidence type="ECO:0000313" key="8">
    <source>
        <dbReference type="EMBL" id="HDD43714.1"/>
    </source>
</evidence>
<evidence type="ECO:0000256" key="3">
    <source>
        <dbReference type="ARBA" id="ARBA00022475"/>
    </source>
</evidence>
<dbReference type="Gene3D" id="1.10.1760.20">
    <property type="match status" value="1"/>
</dbReference>
<accession>A0A7C0U1U7</accession>
<dbReference type="NCBIfam" id="NF004905">
    <property type="entry name" value="PRK06265.1-5"/>
    <property type="match status" value="1"/>
</dbReference>
<protein>
    <submittedName>
        <fullName evidence="8">Cobalt transporter CbiM</fullName>
    </submittedName>
</protein>
<dbReference type="NCBIfam" id="NF004909">
    <property type="entry name" value="PRK06265.2-5"/>
    <property type="match status" value="1"/>
</dbReference>
<keyword evidence="2" id="KW-0813">Transport</keyword>
<sequence length="199" mass="21558">MHISEGVLSPPVLLAGGGLTLIGLAIGLKNLKNEKLPEVAVLSSTFFVASLIHVPIGPTSVHLILNGLIGLLLGWTSFLAIFLGLLLQALLFQFGGLTTLGVNTFDMAFPAVICWYLFRNFVKKENLKLSFIGGFLTGFLSVFLAGFFTSLALYFTEHNFISIAKALLIAHIPIAIIEGFITAFVVTYLLKVKPEAIYE</sequence>
<evidence type="ECO:0000256" key="4">
    <source>
        <dbReference type="ARBA" id="ARBA00022692"/>
    </source>
</evidence>
<dbReference type="PANTHER" id="PTHR34229">
    <property type="entry name" value="METAL TRANSPORT PROTEIN HI_1621-RELATED"/>
    <property type="match status" value="1"/>
</dbReference>
<feature type="transmembrane region" description="Helical" evidence="7">
    <location>
        <begin position="63"/>
        <end position="87"/>
    </location>
</feature>
<keyword evidence="4 7" id="KW-0812">Transmembrane</keyword>
<dbReference type="GO" id="GO:0000041">
    <property type="term" value="P:transition metal ion transport"/>
    <property type="evidence" value="ECO:0007669"/>
    <property type="project" value="InterPro"/>
</dbReference>
<feature type="transmembrane region" description="Helical" evidence="7">
    <location>
        <begin position="94"/>
        <end position="118"/>
    </location>
</feature>
<feature type="transmembrane region" description="Helical" evidence="7">
    <location>
        <begin position="130"/>
        <end position="155"/>
    </location>
</feature>
<evidence type="ECO:0000256" key="6">
    <source>
        <dbReference type="ARBA" id="ARBA00023136"/>
    </source>
</evidence>
<keyword evidence="6 7" id="KW-0472">Membrane</keyword>
<gene>
    <name evidence="8" type="primary">cbiM</name>
    <name evidence="8" type="ORF">ENG63_02490</name>
</gene>
<dbReference type="InterPro" id="IPR002751">
    <property type="entry name" value="CbiM/NikMN"/>
</dbReference>
<dbReference type="NCBIfam" id="NF004904">
    <property type="entry name" value="PRK06265.1-4"/>
    <property type="match status" value="1"/>
</dbReference>
<reference evidence="8" key="1">
    <citation type="journal article" date="2020" name="mSystems">
        <title>Genome- and Community-Level Interaction Insights into Carbon Utilization and Element Cycling Functions of Hydrothermarchaeota in Hydrothermal Sediment.</title>
        <authorList>
            <person name="Zhou Z."/>
            <person name="Liu Y."/>
            <person name="Xu W."/>
            <person name="Pan J."/>
            <person name="Luo Z.H."/>
            <person name="Li M."/>
        </authorList>
    </citation>
    <scope>NUCLEOTIDE SEQUENCE [LARGE SCALE GENOMIC DNA]</scope>
    <source>
        <strain evidence="8">HyVt-233</strain>
    </source>
</reference>
<dbReference type="GO" id="GO:0005886">
    <property type="term" value="C:plasma membrane"/>
    <property type="evidence" value="ECO:0007669"/>
    <property type="project" value="UniProtKB-SubCell"/>
</dbReference>